<dbReference type="RefSeq" id="WP_206870688.1">
    <property type="nucleotide sequence ID" value="NZ_BMBA01000002.1"/>
</dbReference>
<dbReference type="Proteomes" id="UP000663802">
    <property type="component" value="Unassembled WGS sequence"/>
</dbReference>
<evidence type="ECO:0000313" key="3">
    <source>
        <dbReference type="Proteomes" id="UP000663802"/>
    </source>
</evidence>
<comment type="caution">
    <text evidence="2">The sequence shown here is derived from an EMBL/GenBank/DDBJ whole genome shotgun (WGS) entry which is preliminary data.</text>
</comment>
<accession>A0ABQ1ECH0</accession>
<name>A0ABQ1ECH0_9CLOT</name>
<organism evidence="2 3">
    <name type="scientific">Clostridium zeae</name>
    <dbReference type="NCBI Taxonomy" id="2759022"/>
    <lineage>
        <taxon>Bacteria</taxon>
        <taxon>Bacillati</taxon>
        <taxon>Bacillota</taxon>
        <taxon>Clostridia</taxon>
        <taxon>Eubacteriales</taxon>
        <taxon>Clostridiaceae</taxon>
        <taxon>Clostridium</taxon>
    </lineage>
</organism>
<evidence type="ECO:0000256" key="1">
    <source>
        <dbReference type="SAM" id="Phobius"/>
    </source>
</evidence>
<evidence type="ECO:0000313" key="2">
    <source>
        <dbReference type="EMBL" id="GFZ32441.1"/>
    </source>
</evidence>
<keyword evidence="1" id="KW-0472">Membrane</keyword>
<proteinExistence type="predicted"/>
<protein>
    <submittedName>
        <fullName evidence="2">Uncharacterized protein</fullName>
    </submittedName>
</protein>
<reference evidence="2 3" key="1">
    <citation type="journal article" date="2021" name="Int. J. Syst. Evol. Microbiol.">
        <title>Clostridium zeae sp. nov., isolated from corn silage.</title>
        <authorList>
            <person name="Kobayashi H."/>
            <person name="Tanizawa Y."/>
            <person name="Yagura M."/>
            <person name="Sakamoto M."/>
            <person name="Ohkuma M."/>
            <person name="Tohno M."/>
        </authorList>
    </citation>
    <scope>NUCLEOTIDE SEQUENCE [LARGE SCALE GENOMIC DNA]</scope>
    <source>
        <strain evidence="2 3">CSC2</strain>
    </source>
</reference>
<keyword evidence="3" id="KW-1185">Reference proteome</keyword>
<keyword evidence="1" id="KW-1133">Transmembrane helix</keyword>
<gene>
    <name evidence="2" type="ORF">CSC2_29670</name>
</gene>
<feature type="transmembrane region" description="Helical" evidence="1">
    <location>
        <begin position="55"/>
        <end position="76"/>
    </location>
</feature>
<keyword evidence="1" id="KW-0812">Transmembrane</keyword>
<sequence>MKMIQIPLMNGEKVPEFLSKAMNDVGQIVVNEKENAIIQVLPPDDFNFMPDLGQAIEICITVGSNVAISILSSWLYDKLKDRKKNYIVINGEECEISDIEIKKKLSSDENK</sequence>
<dbReference type="EMBL" id="BMBA01000002">
    <property type="protein sequence ID" value="GFZ32441.1"/>
    <property type="molecule type" value="Genomic_DNA"/>
</dbReference>